<evidence type="ECO:0000313" key="2">
    <source>
        <dbReference type="Proteomes" id="UP000007151"/>
    </source>
</evidence>
<comment type="caution">
    <text evidence="1">The sequence shown here is derived from an EMBL/GenBank/DDBJ whole genome shotgun (WGS) entry which is preliminary data.</text>
</comment>
<evidence type="ECO:0000313" key="1">
    <source>
        <dbReference type="EMBL" id="OWR49899.1"/>
    </source>
</evidence>
<dbReference type="InParanoid" id="A0A212F864"/>
<gene>
    <name evidence="1" type="ORF">KGM_213634</name>
</gene>
<sequence length="33" mass="3932">MFINSTIDEDKNELRSQFINMYCEVGQLARPLR</sequence>
<reference evidence="1 2" key="1">
    <citation type="journal article" date="2011" name="Cell">
        <title>The monarch butterfly genome yields insights into long-distance migration.</title>
        <authorList>
            <person name="Zhan S."/>
            <person name="Merlin C."/>
            <person name="Boore J.L."/>
            <person name="Reppert S.M."/>
        </authorList>
    </citation>
    <scope>NUCLEOTIDE SEQUENCE [LARGE SCALE GENOMIC DNA]</scope>
    <source>
        <strain evidence="1">F-2</strain>
    </source>
</reference>
<dbReference type="KEGG" id="dpl:KGM_213634"/>
<dbReference type="Proteomes" id="UP000007151">
    <property type="component" value="Unassembled WGS sequence"/>
</dbReference>
<accession>A0A212F864</accession>
<organism evidence="1 2">
    <name type="scientific">Danaus plexippus plexippus</name>
    <dbReference type="NCBI Taxonomy" id="278856"/>
    <lineage>
        <taxon>Eukaryota</taxon>
        <taxon>Metazoa</taxon>
        <taxon>Ecdysozoa</taxon>
        <taxon>Arthropoda</taxon>
        <taxon>Hexapoda</taxon>
        <taxon>Insecta</taxon>
        <taxon>Pterygota</taxon>
        <taxon>Neoptera</taxon>
        <taxon>Endopterygota</taxon>
        <taxon>Lepidoptera</taxon>
        <taxon>Glossata</taxon>
        <taxon>Ditrysia</taxon>
        <taxon>Papilionoidea</taxon>
        <taxon>Nymphalidae</taxon>
        <taxon>Danainae</taxon>
        <taxon>Danaini</taxon>
        <taxon>Danaina</taxon>
        <taxon>Danaus</taxon>
        <taxon>Danaus</taxon>
    </lineage>
</organism>
<dbReference type="AlphaFoldDB" id="A0A212F864"/>
<proteinExistence type="predicted"/>
<keyword evidence="2" id="KW-1185">Reference proteome</keyword>
<dbReference type="EMBL" id="AGBW02009801">
    <property type="protein sequence ID" value="OWR49899.1"/>
    <property type="molecule type" value="Genomic_DNA"/>
</dbReference>
<protein>
    <submittedName>
        <fullName evidence="1">Uncharacterized protein</fullName>
    </submittedName>
</protein>
<name>A0A212F864_DANPL</name>